<evidence type="ECO:0000256" key="1">
    <source>
        <dbReference type="ARBA" id="ARBA00010746"/>
    </source>
</evidence>
<organism evidence="5 6">
    <name type="scientific">Castilleja foliolosa</name>
    <dbReference type="NCBI Taxonomy" id="1961234"/>
    <lineage>
        <taxon>Eukaryota</taxon>
        <taxon>Viridiplantae</taxon>
        <taxon>Streptophyta</taxon>
        <taxon>Embryophyta</taxon>
        <taxon>Tracheophyta</taxon>
        <taxon>Spermatophyta</taxon>
        <taxon>Magnoliopsida</taxon>
        <taxon>eudicotyledons</taxon>
        <taxon>Gunneridae</taxon>
        <taxon>Pentapetalae</taxon>
        <taxon>asterids</taxon>
        <taxon>lamiids</taxon>
        <taxon>Lamiales</taxon>
        <taxon>Orobanchaceae</taxon>
        <taxon>Pedicularideae</taxon>
        <taxon>Castillejinae</taxon>
        <taxon>Castilleja</taxon>
    </lineage>
</organism>
<evidence type="ECO:0000313" key="6">
    <source>
        <dbReference type="Proteomes" id="UP001632038"/>
    </source>
</evidence>
<evidence type="ECO:0000256" key="3">
    <source>
        <dbReference type="ARBA" id="ARBA00022525"/>
    </source>
</evidence>
<dbReference type="InterPro" id="IPR004265">
    <property type="entry name" value="Dirigent"/>
</dbReference>
<dbReference type="GO" id="GO:0009699">
    <property type="term" value="P:phenylpropanoid biosynthetic process"/>
    <property type="evidence" value="ECO:0007669"/>
    <property type="project" value="UniProtKB-ARBA"/>
</dbReference>
<evidence type="ECO:0000256" key="2">
    <source>
        <dbReference type="ARBA" id="ARBA00011738"/>
    </source>
</evidence>
<comment type="similarity">
    <text evidence="1 4">Belongs to the plant dirigent protein family.</text>
</comment>
<keyword evidence="6" id="KW-1185">Reference proteome</keyword>
<dbReference type="Gene3D" id="2.40.480.10">
    <property type="entry name" value="Allene oxide cyclase-like"/>
    <property type="match status" value="1"/>
</dbReference>
<proteinExistence type="inferred from homology"/>
<evidence type="ECO:0000313" key="5">
    <source>
        <dbReference type="EMBL" id="KAL3628666.1"/>
    </source>
</evidence>
<accession>A0ABD3CH58</accession>
<dbReference type="Proteomes" id="UP001632038">
    <property type="component" value="Unassembled WGS sequence"/>
</dbReference>
<comment type="caution">
    <text evidence="5">The sequence shown here is derived from an EMBL/GenBank/DDBJ whole genome shotgun (WGS) entry which is preliminary data.</text>
</comment>
<comment type="function">
    <text evidence="4">Dirigent proteins impart stereoselectivity on the phenoxy radical-coupling reaction, yielding optically active lignans from two molecules of coniferyl alcohol in the biosynthesis of lignans, flavonolignans, and alkaloids and thus plays a central role in plant secondary metabolism.</text>
</comment>
<sequence>MAKLSIYVLLLSLFLFGISLLLPLTQSKTKIIKVRLYLQDTFNTSQPIAYGDVFAFQDPLTVGPDPKSKLLGQAQGTIAFSNREASYDLHVSIAYIFTSGKYNGSTVVVVGRNNVPGSDREFAIVGGTGAFKLARGIVTGSTYSTEPSIFIYDLEIYQDVKPKIELDYFF</sequence>
<dbReference type="AlphaFoldDB" id="A0ABD3CH58"/>
<dbReference type="EMBL" id="JAVIJP010000036">
    <property type="protein sequence ID" value="KAL3628666.1"/>
    <property type="molecule type" value="Genomic_DNA"/>
</dbReference>
<evidence type="ECO:0000256" key="4">
    <source>
        <dbReference type="RuleBase" id="RU363099"/>
    </source>
</evidence>
<gene>
    <name evidence="5" type="ORF">CASFOL_027712</name>
</gene>
<protein>
    <recommendedName>
        <fullName evidence="4">Dirigent protein</fullName>
    </recommendedName>
</protein>
<comment type="subcellular location">
    <subcellularLocation>
        <location evidence="4">Secreted</location>
        <location evidence="4">Extracellular space</location>
        <location evidence="4">Apoplast</location>
    </subcellularLocation>
</comment>
<comment type="subunit">
    <text evidence="2 4">Homodimer.</text>
</comment>
<reference evidence="6" key="1">
    <citation type="journal article" date="2024" name="IScience">
        <title>Strigolactones Initiate the Formation of Haustorium-like Structures in Castilleja.</title>
        <authorList>
            <person name="Buerger M."/>
            <person name="Peterson D."/>
            <person name="Chory J."/>
        </authorList>
    </citation>
    <scope>NUCLEOTIDE SEQUENCE [LARGE SCALE GENOMIC DNA]</scope>
</reference>
<dbReference type="Pfam" id="PF03018">
    <property type="entry name" value="Dirigent"/>
    <property type="match status" value="1"/>
</dbReference>
<dbReference type="PANTHER" id="PTHR21495">
    <property type="entry name" value="NUCLEOPORIN-RELATED"/>
    <property type="match status" value="1"/>
</dbReference>
<keyword evidence="4" id="KW-0052">Apoplast</keyword>
<dbReference type="InterPro" id="IPR044859">
    <property type="entry name" value="Allene_oxi_cyc_Dirigent"/>
</dbReference>
<name>A0ABD3CH58_9LAMI</name>
<keyword evidence="3 4" id="KW-0964">Secreted</keyword>
<dbReference type="GO" id="GO:0048046">
    <property type="term" value="C:apoplast"/>
    <property type="evidence" value="ECO:0007669"/>
    <property type="project" value="UniProtKB-SubCell"/>
</dbReference>